<feature type="transmembrane region" description="Helical" evidence="9">
    <location>
        <begin position="413"/>
        <end position="434"/>
    </location>
</feature>
<evidence type="ECO:0000313" key="11">
    <source>
        <dbReference type="Proteomes" id="UP000268321"/>
    </source>
</evidence>
<name>A0A4P9ZDW9_9ASCO</name>
<reference evidence="11" key="1">
    <citation type="journal article" date="2018" name="Nat. Microbiol.">
        <title>Leveraging single-cell genomics to expand the fungal tree of life.</title>
        <authorList>
            <person name="Ahrendt S.R."/>
            <person name="Quandt C.A."/>
            <person name="Ciobanu D."/>
            <person name="Clum A."/>
            <person name="Salamov A."/>
            <person name="Andreopoulos B."/>
            <person name="Cheng J.F."/>
            <person name="Woyke T."/>
            <person name="Pelin A."/>
            <person name="Henrissat B."/>
            <person name="Reynolds N.K."/>
            <person name="Benny G.L."/>
            <person name="Smith M.E."/>
            <person name="James T.Y."/>
            <person name="Grigoriev I.V."/>
        </authorList>
    </citation>
    <scope>NUCLEOTIDE SEQUENCE [LARGE SCALE GENOMIC DNA]</scope>
    <source>
        <strain evidence="11">Baker2002</strain>
    </source>
</reference>
<evidence type="ECO:0000313" key="10">
    <source>
        <dbReference type="EMBL" id="RKP30351.1"/>
    </source>
</evidence>
<dbReference type="Proteomes" id="UP000268321">
    <property type="component" value="Unassembled WGS sequence"/>
</dbReference>
<feature type="transmembrane region" description="Helical" evidence="9">
    <location>
        <begin position="355"/>
        <end position="375"/>
    </location>
</feature>
<keyword evidence="6 9" id="KW-1133">Transmembrane helix</keyword>
<feature type="transmembrane region" description="Helical" evidence="9">
    <location>
        <begin position="66"/>
        <end position="86"/>
    </location>
</feature>
<comment type="subcellular location">
    <subcellularLocation>
        <location evidence="1">Vacuole membrane</location>
        <topology evidence="1">Multi-pass membrane protein</topology>
    </subcellularLocation>
</comment>
<dbReference type="PANTHER" id="PTHR21576:SF45">
    <property type="entry name" value="TRANSPORTER MCH1-RELATED"/>
    <property type="match status" value="1"/>
</dbReference>
<comment type="similarity">
    <text evidence="2">Belongs to the major facilitator superfamily.</text>
</comment>
<protein>
    <recommendedName>
        <fullName evidence="8">Probable transporter MCH1</fullName>
    </recommendedName>
</protein>
<feature type="transmembrane region" description="Helical" evidence="9">
    <location>
        <begin position="93"/>
        <end position="116"/>
    </location>
</feature>
<keyword evidence="3" id="KW-0813">Transport</keyword>
<accession>A0A4P9ZDW9</accession>
<feature type="transmembrane region" description="Helical" evidence="9">
    <location>
        <begin position="161"/>
        <end position="181"/>
    </location>
</feature>
<dbReference type="AlphaFoldDB" id="A0A4P9ZDW9"/>
<evidence type="ECO:0000256" key="3">
    <source>
        <dbReference type="ARBA" id="ARBA00022448"/>
    </source>
</evidence>
<evidence type="ECO:0000256" key="6">
    <source>
        <dbReference type="ARBA" id="ARBA00022989"/>
    </source>
</evidence>
<feature type="transmembrane region" description="Helical" evidence="9">
    <location>
        <begin position="321"/>
        <end position="343"/>
    </location>
</feature>
<evidence type="ECO:0000256" key="8">
    <source>
        <dbReference type="ARBA" id="ARBA00039330"/>
    </source>
</evidence>
<feature type="transmembrane region" description="Helical" evidence="9">
    <location>
        <begin position="27"/>
        <end position="46"/>
    </location>
</feature>
<evidence type="ECO:0000256" key="2">
    <source>
        <dbReference type="ARBA" id="ARBA00008335"/>
    </source>
</evidence>
<dbReference type="Gene3D" id="1.20.1250.20">
    <property type="entry name" value="MFS general substrate transporter like domains"/>
    <property type="match status" value="1"/>
</dbReference>
<dbReference type="GO" id="GO:0000329">
    <property type="term" value="C:fungal-type vacuole membrane"/>
    <property type="evidence" value="ECO:0007669"/>
    <property type="project" value="TreeGrafter"/>
</dbReference>
<organism evidence="10 11">
    <name type="scientific">Metschnikowia bicuspidata</name>
    <dbReference type="NCBI Taxonomy" id="27322"/>
    <lineage>
        <taxon>Eukaryota</taxon>
        <taxon>Fungi</taxon>
        <taxon>Dikarya</taxon>
        <taxon>Ascomycota</taxon>
        <taxon>Saccharomycotina</taxon>
        <taxon>Pichiomycetes</taxon>
        <taxon>Metschnikowiaceae</taxon>
        <taxon>Metschnikowia</taxon>
    </lineage>
</organism>
<evidence type="ECO:0000256" key="5">
    <source>
        <dbReference type="ARBA" id="ARBA00022692"/>
    </source>
</evidence>
<keyword evidence="4" id="KW-0926">Vacuole</keyword>
<dbReference type="GO" id="GO:0022857">
    <property type="term" value="F:transmembrane transporter activity"/>
    <property type="evidence" value="ECO:0007669"/>
    <property type="project" value="InterPro"/>
</dbReference>
<dbReference type="InterPro" id="IPR011701">
    <property type="entry name" value="MFS"/>
</dbReference>
<dbReference type="PANTHER" id="PTHR21576">
    <property type="entry name" value="UNCHARACTERIZED NODULIN-LIKE PROTEIN"/>
    <property type="match status" value="1"/>
</dbReference>
<dbReference type="Pfam" id="PF07690">
    <property type="entry name" value="MFS_1"/>
    <property type="match status" value="1"/>
</dbReference>
<feature type="transmembrane region" description="Helical" evidence="9">
    <location>
        <begin position="387"/>
        <end position="406"/>
    </location>
</feature>
<gene>
    <name evidence="10" type="ORF">METBISCDRAFT_16517</name>
</gene>
<dbReference type="InterPro" id="IPR036259">
    <property type="entry name" value="MFS_trans_sf"/>
</dbReference>
<evidence type="ECO:0000256" key="9">
    <source>
        <dbReference type="SAM" id="Phobius"/>
    </source>
</evidence>
<evidence type="ECO:0000256" key="4">
    <source>
        <dbReference type="ARBA" id="ARBA00022554"/>
    </source>
</evidence>
<evidence type="ECO:0000256" key="7">
    <source>
        <dbReference type="ARBA" id="ARBA00023136"/>
    </source>
</evidence>
<feature type="transmembrane region" description="Helical" evidence="9">
    <location>
        <begin position="201"/>
        <end position="218"/>
    </location>
</feature>
<keyword evidence="7 9" id="KW-0472">Membrane</keyword>
<proteinExistence type="inferred from homology"/>
<dbReference type="EMBL" id="ML004460">
    <property type="protein sequence ID" value="RKP30351.1"/>
    <property type="molecule type" value="Genomic_DNA"/>
</dbReference>
<sequence length="485" mass="53283">MKSFTHRISQRIRKYLAPRYDLKQLKAFAFAIALTSCLSLGLIMLFPLFAQALHSSLGMSYTEINFIVSLSAVGMYSFLPALGYLADCYGPALLSLISIWAFCPAYFVNLVIVRAVEDGPHDRMSLTNILIMAISFCCIGVATSALYFSSLLTCAKIFSNYRTLAISLPVTCYGISSLIGAQLLKLKHFQEPNGVLDLFKLFRFFSVLYLVTGVLNFVSNSMVSIEHELIFGDEEPLLSASEQSSVQCSELFDAEEVLAPQRSMIELFNYHERYIKFLKDKSAWLFLLSFFFCVGPMESFQNNLGLIIDSTTGGANQLENQVSVVAALSTAIRLFIGGAADYVSSPERKYRISKVMILVILGLTGAVGQLGPILGLDFTLVLALNGITYGGVFTTYPTIITSIWGIDIMGSSWGSFMIAPALGSISFSLLHGKIMDRCTSDIEVGGNNGCLNEYFQITATSLIASVVCMLAVWRSIWVKRGVTNL</sequence>
<feature type="transmembrane region" description="Helical" evidence="9">
    <location>
        <begin position="454"/>
        <end position="473"/>
    </location>
</feature>
<feature type="transmembrane region" description="Helical" evidence="9">
    <location>
        <begin position="128"/>
        <end position="149"/>
    </location>
</feature>
<dbReference type="SUPFAM" id="SSF103473">
    <property type="entry name" value="MFS general substrate transporter"/>
    <property type="match status" value="1"/>
</dbReference>
<keyword evidence="5 9" id="KW-0812">Transmembrane</keyword>
<feature type="transmembrane region" description="Helical" evidence="9">
    <location>
        <begin position="283"/>
        <end position="301"/>
    </location>
</feature>
<keyword evidence="11" id="KW-1185">Reference proteome</keyword>
<evidence type="ECO:0000256" key="1">
    <source>
        <dbReference type="ARBA" id="ARBA00004128"/>
    </source>
</evidence>
<dbReference type="OrthoDB" id="199930at2759"/>